<dbReference type="GeneID" id="61564737"/>
<evidence type="ECO:0000313" key="1">
    <source>
        <dbReference type="EMBL" id="EFX95829.1"/>
    </source>
</evidence>
<name>A0ABN0CG38_STRVE</name>
<evidence type="ECO:0008006" key="3">
    <source>
        <dbReference type="Google" id="ProtNLM"/>
    </source>
</evidence>
<protein>
    <recommendedName>
        <fullName evidence="3">Toxin-antitoxin system, toxin component, RelE family</fullName>
    </recommendedName>
</protein>
<dbReference type="Proteomes" id="UP000003697">
    <property type="component" value="Unassembled WGS sequence"/>
</dbReference>
<proteinExistence type="predicted"/>
<keyword evidence="2" id="KW-1185">Reference proteome</keyword>
<dbReference type="InterPro" id="IPR035093">
    <property type="entry name" value="RelE/ParE_toxin_dom_sf"/>
</dbReference>
<dbReference type="SUPFAM" id="SSF143011">
    <property type="entry name" value="RelE-like"/>
    <property type="match status" value="1"/>
</dbReference>
<gene>
    <name evidence="1" type="ORF">HMPREF9425_1223</name>
</gene>
<comment type="caution">
    <text evidence="1">The sequence shown here is derived from an EMBL/GenBank/DDBJ whole genome shotgun (WGS) entry which is preliminary data.</text>
</comment>
<dbReference type="EMBL" id="AEVI01000061">
    <property type="protein sequence ID" value="EFX95829.1"/>
    <property type="molecule type" value="Genomic_DNA"/>
</dbReference>
<reference evidence="1 2" key="1">
    <citation type="submission" date="2011-01" db="EMBL/GenBank/DDBJ databases">
        <authorList>
            <person name="Muzny D."/>
            <person name="Qin X."/>
            <person name="Buhay C."/>
            <person name="Dugan-Rocha S."/>
            <person name="Ding Y."/>
            <person name="Chen G."/>
            <person name="Hawes A."/>
            <person name="Holder M."/>
            <person name="Jhangiani S."/>
            <person name="Johnson A."/>
            <person name="Khan Z."/>
            <person name="Li Z."/>
            <person name="Liu W."/>
            <person name="Liu X."/>
            <person name="Perez L."/>
            <person name="Shen H."/>
            <person name="Wang Q."/>
            <person name="Watt J."/>
            <person name="Xi L."/>
            <person name="Xin Y."/>
            <person name="Zhou J."/>
            <person name="Deng J."/>
            <person name="Jiang H."/>
            <person name="Liu Y."/>
            <person name="Qu J."/>
            <person name="Song X.-Z."/>
            <person name="Zhang L."/>
            <person name="Villasana D."/>
            <person name="Johnson A."/>
            <person name="Liu J."/>
            <person name="Liyanage D."/>
            <person name="Lorensuhewa L."/>
            <person name="Robinson T."/>
            <person name="Song A."/>
            <person name="Song B.-B."/>
            <person name="Dinh H."/>
            <person name="Thornton R."/>
            <person name="Coyle M."/>
            <person name="Francisco L."/>
            <person name="Jackson L."/>
            <person name="Javaid M."/>
            <person name="Korchina V."/>
            <person name="Kovar C."/>
            <person name="Mata R."/>
            <person name="Mathew T."/>
            <person name="Ngo R."/>
            <person name="Nguyen L."/>
            <person name="Nguyen N."/>
            <person name="Okwuonu G."/>
            <person name="Ongeri F."/>
            <person name="Pham C."/>
            <person name="Simmons D."/>
            <person name="Wilczek-Boney K."/>
            <person name="Hale W."/>
            <person name="Jakkamsetti A."/>
            <person name="Pham P."/>
            <person name="Ruth R."/>
            <person name="San Lucas F."/>
            <person name="Warren J."/>
            <person name="Zhang J."/>
            <person name="Zhao Z."/>
            <person name="Zhou C."/>
            <person name="Zhu D."/>
            <person name="Lee S."/>
            <person name="Bess C."/>
            <person name="Blankenburg K."/>
            <person name="Forbes L."/>
            <person name="Fu Q."/>
            <person name="Gubbala S."/>
            <person name="Hirani K."/>
            <person name="Jayaseelan J.C."/>
            <person name="Lara F."/>
            <person name="Munidasa M."/>
            <person name="Palculict T."/>
            <person name="Patil S."/>
            <person name="Pu L.-L."/>
            <person name="Saada N."/>
            <person name="Tang L."/>
            <person name="Weissenberger G."/>
            <person name="Zhu Y."/>
            <person name="Hemphill L."/>
            <person name="Shang Y."/>
            <person name="Youmans B."/>
            <person name="Ayvaz T."/>
            <person name="Ross M."/>
            <person name="Santibanez J."/>
            <person name="Aqrawi P."/>
            <person name="Gross S."/>
            <person name="Joshi V."/>
            <person name="Fowler G."/>
            <person name="Nazareth L."/>
            <person name="Reid J."/>
            <person name="Worley K."/>
            <person name="Petrosino J."/>
            <person name="Highlander S."/>
            <person name="Gibbs R."/>
        </authorList>
    </citation>
    <scope>NUCLEOTIDE SEQUENCE [LARGE SCALE GENOMIC DNA]</scope>
    <source>
        <strain evidence="1 2">ATCC 49124</strain>
    </source>
</reference>
<dbReference type="RefSeq" id="WP_003097460.1">
    <property type="nucleotide sequence ID" value="NZ_GL831112.1"/>
</dbReference>
<dbReference type="Gene3D" id="3.30.2310.20">
    <property type="entry name" value="RelE-like"/>
    <property type="match status" value="1"/>
</dbReference>
<accession>A0ABN0CG38</accession>
<evidence type="ECO:0000313" key="2">
    <source>
        <dbReference type="Proteomes" id="UP000003697"/>
    </source>
</evidence>
<sequence length="112" mass="13161">MKLIYTNKTVKKQCTELRRAKKDFSDRVALRLHQLINLLEASDSLASMTAFPKYHFHQLKGKRNGQFALDIDGRRSSYRLILGFREEDLEKVFSSPVEIEIMKIEEVSNHYE</sequence>
<organism evidence="1 2">
    <name type="scientific">Streptococcus vestibularis ATCC 49124</name>
    <dbReference type="NCBI Taxonomy" id="889206"/>
    <lineage>
        <taxon>Bacteria</taxon>
        <taxon>Bacillati</taxon>
        <taxon>Bacillota</taxon>
        <taxon>Bacilli</taxon>
        <taxon>Lactobacillales</taxon>
        <taxon>Streptococcaceae</taxon>
        <taxon>Streptococcus</taxon>
    </lineage>
</organism>